<evidence type="ECO:0000259" key="5">
    <source>
        <dbReference type="Pfam" id="PF00291"/>
    </source>
</evidence>
<dbReference type="RefSeq" id="WP_012827643.1">
    <property type="nucleotide sequence ID" value="NC_013440.1"/>
</dbReference>
<dbReference type="InterPro" id="IPR001926">
    <property type="entry name" value="TrpB-like_PALP"/>
</dbReference>
<dbReference type="PROSITE" id="PS00165">
    <property type="entry name" value="DEHYDRATASE_SER_THR"/>
    <property type="match status" value="1"/>
</dbReference>
<evidence type="ECO:0000256" key="4">
    <source>
        <dbReference type="ARBA" id="ARBA00023239"/>
    </source>
</evidence>
<keyword evidence="7" id="KW-1185">Reference proteome</keyword>
<reference evidence="6 7" key="1">
    <citation type="journal article" date="2010" name="Stand. Genomic Sci.">
        <title>Complete genome sequence of Haliangium ochraceum type strain (SMP-2).</title>
        <authorList>
            <consortium name="US DOE Joint Genome Institute (JGI-PGF)"/>
            <person name="Ivanova N."/>
            <person name="Daum C."/>
            <person name="Lang E."/>
            <person name="Abt B."/>
            <person name="Kopitz M."/>
            <person name="Saunders E."/>
            <person name="Lapidus A."/>
            <person name="Lucas S."/>
            <person name="Glavina Del Rio T."/>
            <person name="Nolan M."/>
            <person name="Tice H."/>
            <person name="Copeland A."/>
            <person name="Cheng J.F."/>
            <person name="Chen F."/>
            <person name="Bruce D."/>
            <person name="Goodwin L."/>
            <person name="Pitluck S."/>
            <person name="Mavromatis K."/>
            <person name="Pati A."/>
            <person name="Mikhailova N."/>
            <person name="Chen A."/>
            <person name="Palaniappan K."/>
            <person name="Land M."/>
            <person name="Hauser L."/>
            <person name="Chang Y.J."/>
            <person name="Jeffries C.D."/>
            <person name="Detter J.C."/>
            <person name="Brettin T."/>
            <person name="Rohde M."/>
            <person name="Goker M."/>
            <person name="Bristow J."/>
            <person name="Markowitz V."/>
            <person name="Eisen J.A."/>
            <person name="Hugenholtz P."/>
            <person name="Kyrpides N.C."/>
            <person name="Klenk H.P."/>
        </authorList>
    </citation>
    <scope>NUCLEOTIDE SEQUENCE [LARGE SCALE GENOMIC DNA]</scope>
    <source>
        <strain evidence="7">DSM 14365 / CIP 107738 / JCM 11303 / AJ 13395 / SMP-2</strain>
    </source>
</reference>
<protein>
    <submittedName>
        <fullName evidence="6">Pyridoxal-5'-phosphate-dependent protein beta subunit</fullName>
    </submittedName>
</protein>
<dbReference type="InterPro" id="IPR000634">
    <property type="entry name" value="Ser/Thr_deHydtase_PyrdxlP-BS"/>
</dbReference>
<dbReference type="HOGENOM" id="CLU_021152_4_2_7"/>
<sequence>MSQTPSEQALAAELVRKTPLLAAPLLSALWGAPVRLKLENRQRTGSFKLRGALRRMLALSAEERARGVVAASAGNHGQGVALAASRLGVSATVFVPAHTPEVKRARIREFGAALHVHGDTYDQAEAGARARARETGAVFVSPFDDPAVIAGNGGELAAELHEQAPEVAMVVCPVGGGGLLGGLAQHLAPRGVRVLGVQPVANCAMHDSLAQGRALEVYDGQPTVAEGCEGAIAERTYALARDHVERIDLVSEEHIRAAVAFAHHVLGETLEPTGAVALAGLLSAAVQPPAAGETVCVLTGGNIAPELLAAILDDYPAHTWPT</sequence>
<dbReference type="GO" id="GO:0006567">
    <property type="term" value="P:L-threonine catabolic process"/>
    <property type="evidence" value="ECO:0007669"/>
    <property type="project" value="TreeGrafter"/>
</dbReference>
<dbReference type="GO" id="GO:0003941">
    <property type="term" value="F:L-serine ammonia-lyase activity"/>
    <property type="evidence" value="ECO:0007669"/>
    <property type="project" value="TreeGrafter"/>
</dbReference>
<proteinExistence type="inferred from homology"/>
<dbReference type="PANTHER" id="PTHR48078">
    <property type="entry name" value="THREONINE DEHYDRATASE, MITOCHONDRIAL-RELATED"/>
    <property type="match status" value="1"/>
</dbReference>
<comment type="cofactor">
    <cofactor evidence="1">
        <name>pyridoxal 5'-phosphate</name>
        <dbReference type="ChEBI" id="CHEBI:597326"/>
    </cofactor>
</comment>
<dbReference type="STRING" id="502025.Hoch_2499"/>
<gene>
    <name evidence="6" type="ordered locus">Hoch_2499</name>
</gene>
<dbReference type="Proteomes" id="UP000001880">
    <property type="component" value="Chromosome"/>
</dbReference>
<evidence type="ECO:0000256" key="3">
    <source>
        <dbReference type="ARBA" id="ARBA00022898"/>
    </source>
</evidence>
<dbReference type="InterPro" id="IPR036052">
    <property type="entry name" value="TrpB-like_PALP_sf"/>
</dbReference>
<dbReference type="FunFam" id="3.40.50.1100:FF:000005">
    <property type="entry name" value="Threonine dehydratase catabolic"/>
    <property type="match status" value="1"/>
</dbReference>
<dbReference type="InterPro" id="IPR050147">
    <property type="entry name" value="Ser/Thr_Dehydratase"/>
</dbReference>
<dbReference type="GO" id="GO:0006565">
    <property type="term" value="P:L-serine catabolic process"/>
    <property type="evidence" value="ECO:0007669"/>
    <property type="project" value="TreeGrafter"/>
</dbReference>
<dbReference type="EMBL" id="CP001804">
    <property type="protein sequence ID" value="ACY15035.1"/>
    <property type="molecule type" value="Genomic_DNA"/>
</dbReference>
<dbReference type="eggNOG" id="COG1171">
    <property type="taxonomic scope" value="Bacteria"/>
</dbReference>
<organism evidence="6 7">
    <name type="scientific">Haliangium ochraceum (strain DSM 14365 / JCM 11303 / SMP-2)</name>
    <dbReference type="NCBI Taxonomy" id="502025"/>
    <lineage>
        <taxon>Bacteria</taxon>
        <taxon>Pseudomonadati</taxon>
        <taxon>Myxococcota</taxon>
        <taxon>Polyangia</taxon>
        <taxon>Haliangiales</taxon>
        <taxon>Kofleriaceae</taxon>
        <taxon>Haliangium</taxon>
    </lineage>
</organism>
<dbReference type="KEGG" id="hoh:Hoch_2499"/>
<evidence type="ECO:0000313" key="6">
    <source>
        <dbReference type="EMBL" id="ACY15035.1"/>
    </source>
</evidence>
<keyword evidence="4" id="KW-0456">Lyase</keyword>
<evidence type="ECO:0000256" key="1">
    <source>
        <dbReference type="ARBA" id="ARBA00001933"/>
    </source>
</evidence>
<keyword evidence="3" id="KW-0663">Pyridoxal phosphate</keyword>
<name>D0LKI7_HALO1</name>
<dbReference type="GO" id="GO:0030170">
    <property type="term" value="F:pyridoxal phosphate binding"/>
    <property type="evidence" value="ECO:0007669"/>
    <property type="project" value="InterPro"/>
</dbReference>
<dbReference type="SUPFAM" id="SSF53686">
    <property type="entry name" value="Tryptophan synthase beta subunit-like PLP-dependent enzymes"/>
    <property type="match status" value="1"/>
</dbReference>
<accession>D0LKI7</accession>
<evidence type="ECO:0000256" key="2">
    <source>
        <dbReference type="ARBA" id="ARBA00010869"/>
    </source>
</evidence>
<dbReference type="PANTHER" id="PTHR48078:SF6">
    <property type="entry name" value="L-THREONINE DEHYDRATASE CATABOLIC TDCB"/>
    <property type="match status" value="1"/>
</dbReference>
<dbReference type="Pfam" id="PF00291">
    <property type="entry name" value="PALP"/>
    <property type="match status" value="1"/>
</dbReference>
<dbReference type="AlphaFoldDB" id="D0LKI7"/>
<dbReference type="GO" id="GO:0009097">
    <property type="term" value="P:isoleucine biosynthetic process"/>
    <property type="evidence" value="ECO:0007669"/>
    <property type="project" value="TreeGrafter"/>
</dbReference>
<dbReference type="Gene3D" id="3.40.50.1100">
    <property type="match status" value="2"/>
</dbReference>
<feature type="domain" description="Tryptophan synthase beta chain-like PALP" evidence="5">
    <location>
        <begin position="14"/>
        <end position="300"/>
    </location>
</feature>
<dbReference type="GO" id="GO:0004794">
    <property type="term" value="F:threonine deaminase activity"/>
    <property type="evidence" value="ECO:0007669"/>
    <property type="project" value="TreeGrafter"/>
</dbReference>
<evidence type="ECO:0000313" key="7">
    <source>
        <dbReference type="Proteomes" id="UP000001880"/>
    </source>
</evidence>
<comment type="similarity">
    <text evidence="2">Belongs to the serine/threonine dehydratase family.</text>
</comment>